<dbReference type="EMBL" id="JABVCQ010000034">
    <property type="protein sequence ID" value="MBB1127072.1"/>
    <property type="molecule type" value="Genomic_DNA"/>
</dbReference>
<dbReference type="AlphaFoldDB" id="A0A839HP93"/>
<name>A0A839HP93_9GAMM</name>
<comment type="caution">
    <text evidence="3">The sequence shown here is derived from an EMBL/GenBank/DDBJ whole genome shotgun (WGS) entry which is preliminary data.</text>
</comment>
<feature type="coiled-coil region" evidence="1">
    <location>
        <begin position="576"/>
        <end position="644"/>
    </location>
</feature>
<accession>A0A839HP93</accession>
<dbReference type="PANTHER" id="PTHR43681:SF1">
    <property type="entry name" value="SARCALUMENIN"/>
    <property type="match status" value="1"/>
</dbReference>
<sequence>MSTTAFTLDSLANQLPASCQPAIAELTERLPPLDAPLRVILLGAFSVGKSSLLNMLIAESLLPTAREETTALPTFIEYGNTRTLQLLNSDGSTVSLDDAALAQVATQAPAGAACASVTLPQDWLRGLLLIDLPGLGGVTARHQAYTTAQIQQADAVLYLIAPRGPDAADLATLRQIAQAGKRVLLLVARWDEVDAAVARGEQRPDVQRWAQQITAQTGLQLPLTPTSRAGLGRDVIQTFLTQARDERHAIRQQRLTAELRPLLTNALGQNAAAQAACAVESDAATQALRAELLARRQALLAVRSAHQAQAQSERAALATRAQVIVEQSKLQLDGTLAPLAAAVQLESDWEQFATAGGEALRAALRDAAGEFSALSTGYGELALPEAQVTSLNLRLPPPVTVDASEFLDQARQQQLQQALDAYATEYAGQLERLAQLPEADLTVSERALREVLRQRDQVAAQPLPQIVRQLENRGTGAVMGRMAGEIGDLALVLLSPLLAGTKAAAVLGKVAKTATTVRTVAQNSDIVPPPMRDRLKILEGLSLGYWGEQLGAKLDSIPREEVVTDPEALAQRDAMLAQCDAQVREVRAQLAQQEEVVNARQLTGWALEQNRREQAQLEARLADLQRYAVERQQAFEQAARTERQMAVQRQVAQAVAHWQHSFDQQAGQMAEVLRARVRDDWEARVEALLSERLADIDTLRGRLDAAPAERAAVLAQLQVEATQLQAVLARVQ</sequence>
<dbReference type="Pfam" id="PF00350">
    <property type="entry name" value="Dynamin_N"/>
    <property type="match status" value="1"/>
</dbReference>
<dbReference type="InterPro" id="IPR027417">
    <property type="entry name" value="P-loop_NTPase"/>
</dbReference>
<dbReference type="Proteomes" id="UP000548632">
    <property type="component" value="Unassembled WGS sequence"/>
</dbReference>
<organism evidence="3 4">
    <name type="scientific">Thiospirillum jenense</name>
    <dbReference type="NCBI Taxonomy" id="1653858"/>
    <lineage>
        <taxon>Bacteria</taxon>
        <taxon>Pseudomonadati</taxon>
        <taxon>Pseudomonadota</taxon>
        <taxon>Gammaproteobacteria</taxon>
        <taxon>Chromatiales</taxon>
        <taxon>Chromatiaceae</taxon>
        <taxon>Thiospirillum</taxon>
    </lineage>
</organism>
<protein>
    <submittedName>
        <fullName evidence="3">Dynamin family protein</fullName>
    </submittedName>
</protein>
<dbReference type="InterPro" id="IPR045063">
    <property type="entry name" value="Dynamin_N"/>
</dbReference>
<keyword evidence="4" id="KW-1185">Reference proteome</keyword>
<feature type="domain" description="Dynamin N-terminal" evidence="2">
    <location>
        <begin position="39"/>
        <end position="160"/>
    </location>
</feature>
<dbReference type="Gene3D" id="3.40.50.300">
    <property type="entry name" value="P-loop containing nucleotide triphosphate hydrolases"/>
    <property type="match status" value="1"/>
</dbReference>
<dbReference type="RefSeq" id="WP_182584698.1">
    <property type="nucleotide sequence ID" value="NZ_JABVCQ010000034.1"/>
</dbReference>
<proteinExistence type="predicted"/>
<evidence type="ECO:0000256" key="1">
    <source>
        <dbReference type="SAM" id="Coils"/>
    </source>
</evidence>
<evidence type="ECO:0000313" key="3">
    <source>
        <dbReference type="EMBL" id="MBB1127072.1"/>
    </source>
</evidence>
<keyword evidence="1" id="KW-0175">Coiled coil</keyword>
<evidence type="ECO:0000259" key="2">
    <source>
        <dbReference type="Pfam" id="PF00350"/>
    </source>
</evidence>
<gene>
    <name evidence="3" type="ORF">HUK38_12670</name>
</gene>
<dbReference type="SUPFAM" id="SSF52540">
    <property type="entry name" value="P-loop containing nucleoside triphosphate hydrolases"/>
    <property type="match status" value="1"/>
</dbReference>
<reference evidence="3 4" key="1">
    <citation type="journal article" date="2020" name="Arch. Microbiol.">
        <title>The genome sequence of the giant phototrophic gammaproteobacterium Thiospirillum jenense gives insight into its physiological properties and phylogenetic relationships.</title>
        <authorList>
            <person name="Imhoff J.F."/>
            <person name="Meyer T.E."/>
            <person name="Kyndt J.A."/>
        </authorList>
    </citation>
    <scope>NUCLEOTIDE SEQUENCE [LARGE SCALE GENOMIC DNA]</scope>
    <source>
        <strain evidence="3 4">DSM 216</strain>
    </source>
</reference>
<evidence type="ECO:0000313" key="4">
    <source>
        <dbReference type="Proteomes" id="UP000548632"/>
    </source>
</evidence>
<dbReference type="PANTHER" id="PTHR43681">
    <property type="entry name" value="TRANSMEMBRANE GTPASE FZO"/>
    <property type="match status" value="1"/>
</dbReference>
<dbReference type="InterPro" id="IPR051943">
    <property type="entry name" value="TRAFAC_Dynamin-like_GTPase"/>
</dbReference>